<dbReference type="eggNOG" id="ENOG50316J5">
    <property type="taxonomic scope" value="Bacteria"/>
</dbReference>
<feature type="transmembrane region" description="Helical" evidence="1">
    <location>
        <begin position="112"/>
        <end position="131"/>
    </location>
</feature>
<dbReference type="AlphaFoldDB" id="Q13RG9"/>
<protein>
    <recommendedName>
        <fullName evidence="4">Transmembrane protein</fullName>
    </recommendedName>
</protein>
<name>Q13RG9_PARXL</name>
<gene>
    <name evidence="2" type="ORF">Bxe_B2673</name>
</gene>
<organism evidence="2 3">
    <name type="scientific">Paraburkholderia xenovorans (strain LB400)</name>
    <dbReference type="NCBI Taxonomy" id="266265"/>
    <lineage>
        <taxon>Bacteria</taxon>
        <taxon>Pseudomonadati</taxon>
        <taxon>Pseudomonadota</taxon>
        <taxon>Betaproteobacteria</taxon>
        <taxon>Burkholderiales</taxon>
        <taxon>Burkholderiaceae</taxon>
        <taxon>Paraburkholderia</taxon>
    </lineage>
</organism>
<feature type="transmembrane region" description="Helical" evidence="1">
    <location>
        <begin position="41"/>
        <end position="61"/>
    </location>
</feature>
<keyword evidence="1" id="KW-1133">Transmembrane helix</keyword>
<keyword evidence="3" id="KW-1185">Reference proteome</keyword>
<accession>Q13RG9</accession>
<dbReference type="KEGG" id="bxe:Bxe_B2673"/>
<keyword evidence="1" id="KW-0472">Membrane</keyword>
<proteinExistence type="predicted"/>
<evidence type="ECO:0000313" key="2">
    <source>
        <dbReference type="EMBL" id="ABE33320.1"/>
    </source>
</evidence>
<dbReference type="Proteomes" id="UP000001817">
    <property type="component" value="Chromosome 2"/>
</dbReference>
<sequence length="140" mass="15127">MCSLLYLRGYPLKFRRRGNPITARQPLSFFNHHRGHQMQQVWLFLAGVLLCNSVPHLASGLQGLPFPTPFARPSGVGNSPPLVNVLWGFANLVIGLLIVARHANTSAIGLDAAAGLAGALAIGVFLALHFGKVQRDRLPD</sequence>
<evidence type="ECO:0008006" key="4">
    <source>
        <dbReference type="Google" id="ProtNLM"/>
    </source>
</evidence>
<reference evidence="2 3" key="1">
    <citation type="journal article" date="2006" name="Proc. Natl. Acad. Sci. U.S.A.">
        <title>Burkholderia xenovorans LB400 harbors a multi-replicon, 9.73-Mbp genome shaped for versatility.</title>
        <authorList>
            <person name="Chain P.S."/>
            <person name="Denef V.J."/>
            <person name="Konstantinidis K.T."/>
            <person name="Vergez L.M."/>
            <person name="Agullo L."/>
            <person name="Reyes V.L."/>
            <person name="Hauser L."/>
            <person name="Cordova M."/>
            <person name="Gomez L."/>
            <person name="Gonzalez M."/>
            <person name="Land M."/>
            <person name="Lao V."/>
            <person name="Larimer F."/>
            <person name="LiPuma J.J."/>
            <person name="Mahenthiralingam E."/>
            <person name="Malfatti S.A."/>
            <person name="Marx C.J."/>
            <person name="Parnell J.J."/>
            <person name="Ramette A."/>
            <person name="Richardson P."/>
            <person name="Seeger M."/>
            <person name="Smith D."/>
            <person name="Spilker T."/>
            <person name="Sul W.J."/>
            <person name="Tsoi T.V."/>
            <person name="Ulrich L.E."/>
            <person name="Zhulin I.B."/>
            <person name="Tiedje J.M."/>
        </authorList>
    </citation>
    <scope>NUCLEOTIDE SEQUENCE [LARGE SCALE GENOMIC DNA]</scope>
    <source>
        <strain evidence="2 3">LB400</strain>
    </source>
</reference>
<evidence type="ECO:0000256" key="1">
    <source>
        <dbReference type="SAM" id="Phobius"/>
    </source>
</evidence>
<dbReference type="EMBL" id="CP000271">
    <property type="protein sequence ID" value="ABE33320.1"/>
    <property type="molecule type" value="Genomic_DNA"/>
</dbReference>
<keyword evidence="1" id="KW-0812">Transmembrane</keyword>
<feature type="transmembrane region" description="Helical" evidence="1">
    <location>
        <begin position="81"/>
        <end position="100"/>
    </location>
</feature>
<evidence type="ECO:0000313" key="3">
    <source>
        <dbReference type="Proteomes" id="UP000001817"/>
    </source>
</evidence>